<dbReference type="SMART" id="SM00385">
    <property type="entry name" value="CYCLIN"/>
    <property type="match status" value="1"/>
</dbReference>
<dbReference type="GO" id="GO:0070897">
    <property type="term" value="P:transcription preinitiation complex assembly"/>
    <property type="evidence" value="ECO:0007669"/>
    <property type="project" value="InterPro"/>
</dbReference>
<dbReference type="Gene3D" id="1.10.472.10">
    <property type="entry name" value="Cyclin-like"/>
    <property type="match status" value="2"/>
</dbReference>
<feature type="compositionally biased region" description="Polar residues" evidence="10">
    <location>
        <begin position="825"/>
        <end position="839"/>
    </location>
</feature>
<feature type="compositionally biased region" description="Acidic residues" evidence="10">
    <location>
        <begin position="533"/>
        <end position="547"/>
    </location>
</feature>
<dbReference type="EMBL" id="JAPDRK010000007">
    <property type="protein sequence ID" value="KAJ9610490.1"/>
    <property type="molecule type" value="Genomic_DNA"/>
</dbReference>
<dbReference type="CDD" id="cd20554">
    <property type="entry name" value="CYCLIN_TFIIIB90_rpt2"/>
    <property type="match status" value="1"/>
</dbReference>
<dbReference type="InterPro" id="IPR036915">
    <property type="entry name" value="Cyclin-like_sf"/>
</dbReference>
<feature type="compositionally biased region" description="Polar residues" evidence="10">
    <location>
        <begin position="804"/>
        <end position="818"/>
    </location>
</feature>
<keyword evidence="13" id="KW-1185">Reference proteome</keyword>
<evidence type="ECO:0000256" key="10">
    <source>
        <dbReference type="SAM" id="MobiDB-lite"/>
    </source>
</evidence>
<evidence type="ECO:0000256" key="1">
    <source>
        <dbReference type="ARBA" id="ARBA00004123"/>
    </source>
</evidence>
<keyword evidence="9" id="KW-0539">Nucleus</keyword>
<evidence type="ECO:0000313" key="13">
    <source>
        <dbReference type="Proteomes" id="UP001172673"/>
    </source>
</evidence>
<dbReference type="GO" id="GO:0005634">
    <property type="term" value="C:nucleus"/>
    <property type="evidence" value="ECO:0007669"/>
    <property type="project" value="UniProtKB-SubCell"/>
</dbReference>
<dbReference type="FunFam" id="1.10.472.10:FF:000002">
    <property type="entry name" value="Transcription factor IIIB 90 kDa subunit"/>
    <property type="match status" value="1"/>
</dbReference>
<keyword evidence="5" id="KW-0862">Zinc</keyword>
<keyword evidence="7" id="KW-0010">Activator</keyword>
<dbReference type="InterPro" id="IPR011665">
    <property type="entry name" value="BRF1_TBP-bd_dom"/>
</dbReference>
<dbReference type="GO" id="GO:0000126">
    <property type="term" value="C:transcription factor TFIIIB complex"/>
    <property type="evidence" value="ECO:0007669"/>
    <property type="project" value="TreeGrafter"/>
</dbReference>
<dbReference type="GO" id="GO:0097550">
    <property type="term" value="C:transcription preinitiation complex"/>
    <property type="evidence" value="ECO:0007669"/>
    <property type="project" value="TreeGrafter"/>
</dbReference>
<dbReference type="GO" id="GO:0001006">
    <property type="term" value="F:RNA polymerase III type 3 promoter sequence-specific DNA binding"/>
    <property type="evidence" value="ECO:0007669"/>
    <property type="project" value="TreeGrafter"/>
</dbReference>
<feature type="compositionally biased region" description="Pro residues" evidence="10">
    <location>
        <begin position="1"/>
        <end position="12"/>
    </location>
</feature>
<keyword evidence="4" id="KW-0863">Zinc-finger</keyword>
<comment type="similarity">
    <text evidence="2">Belongs to the TFIIB family.</text>
</comment>
<dbReference type="Pfam" id="PF00382">
    <property type="entry name" value="TFIIB"/>
    <property type="match status" value="1"/>
</dbReference>
<evidence type="ECO:0000256" key="4">
    <source>
        <dbReference type="ARBA" id="ARBA00022771"/>
    </source>
</evidence>
<evidence type="ECO:0000256" key="8">
    <source>
        <dbReference type="ARBA" id="ARBA00023163"/>
    </source>
</evidence>
<dbReference type="GO" id="GO:0017025">
    <property type="term" value="F:TBP-class protein binding"/>
    <property type="evidence" value="ECO:0007669"/>
    <property type="project" value="InterPro"/>
</dbReference>
<evidence type="ECO:0000256" key="9">
    <source>
        <dbReference type="ARBA" id="ARBA00023242"/>
    </source>
</evidence>
<proteinExistence type="inferred from homology"/>
<dbReference type="Gene3D" id="1.20.5.650">
    <property type="entry name" value="Single helix bin"/>
    <property type="match status" value="1"/>
</dbReference>
<feature type="compositionally biased region" description="Acidic residues" evidence="10">
    <location>
        <begin position="736"/>
        <end position="762"/>
    </location>
</feature>
<evidence type="ECO:0000256" key="5">
    <source>
        <dbReference type="ARBA" id="ARBA00022833"/>
    </source>
</evidence>
<feature type="compositionally biased region" description="Acidic residues" evidence="10">
    <location>
        <begin position="584"/>
        <end position="593"/>
    </location>
</feature>
<feature type="compositionally biased region" description="Polar residues" evidence="10">
    <location>
        <begin position="955"/>
        <end position="965"/>
    </location>
</feature>
<dbReference type="PANTHER" id="PTHR11618">
    <property type="entry name" value="TRANSCRIPTION INITIATION FACTOR IIB-RELATED"/>
    <property type="match status" value="1"/>
</dbReference>
<gene>
    <name evidence="12" type="primary">BRF1</name>
    <name evidence="12" type="ORF">H2200_005267</name>
</gene>
<dbReference type="InterPro" id="IPR013150">
    <property type="entry name" value="TFIIB_cyclin"/>
</dbReference>
<feature type="region of interest" description="Disordered" evidence="10">
    <location>
        <begin position="800"/>
        <end position="1056"/>
    </location>
</feature>
<feature type="compositionally biased region" description="Low complexity" evidence="10">
    <location>
        <begin position="893"/>
        <end position="924"/>
    </location>
</feature>
<feature type="compositionally biased region" description="Polar residues" evidence="10">
    <location>
        <begin position="460"/>
        <end position="490"/>
    </location>
</feature>
<dbReference type="GO" id="GO:0000995">
    <property type="term" value="F:RNA polymerase III general transcription initiation factor activity"/>
    <property type="evidence" value="ECO:0007669"/>
    <property type="project" value="TreeGrafter"/>
</dbReference>
<comment type="subcellular location">
    <subcellularLocation>
        <location evidence="1">Nucleus</location>
    </subcellularLocation>
</comment>
<dbReference type="Pfam" id="PF07741">
    <property type="entry name" value="BRF1"/>
    <property type="match status" value="1"/>
</dbReference>
<feature type="compositionally biased region" description="Basic residues" evidence="10">
    <location>
        <begin position="399"/>
        <end position="409"/>
    </location>
</feature>
<feature type="compositionally biased region" description="Low complexity" evidence="10">
    <location>
        <begin position="31"/>
        <end position="43"/>
    </location>
</feature>
<feature type="compositionally biased region" description="Polar residues" evidence="10">
    <location>
        <begin position="925"/>
        <end position="946"/>
    </location>
</feature>
<feature type="compositionally biased region" description="Basic residues" evidence="10">
    <location>
        <begin position="700"/>
        <end position="714"/>
    </location>
</feature>
<dbReference type="Proteomes" id="UP001172673">
    <property type="component" value="Unassembled WGS sequence"/>
</dbReference>
<evidence type="ECO:0000256" key="3">
    <source>
        <dbReference type="ARBA" id="ARBA00022723"/>
    </source>
</evidence>
<keyword evidence="6" id="KW-0805">Transcription regulation</keyword>
<dbReference type="PANTHER" id="PTHR11618:SF4">
    <property type="entry name" value="TRANSCRIPTION FACTOR IIIB 90 KDA SUBUNIT"/>
    <property type="match status" value="1"/>
</dbReference>
<comment type="caution">
    <text evidence="12">The sequence shown here is derived from an EMBL/GenBank/DDBJ whole genome shotgun (WGS) entry which is preliminary data.</text>
</comment>
<dbReference type="InterPro" id="IPR000812">
    <property type="entry name" value="TFIIB"/>
</dbReference>
<feature type="compositionally biased region" description="Basic and acidic residues" evidence="10">
    <location>
        <begin position="684"/>
        <end position="699"/>
    </location>
</feature>
<organism evidence="12 13">
    <name type="scientific">Cladophialophora chaetospira</name>
    <dbReference type="NCBI Taxonomy" id="386627"/>
    <lineage>
        <taxon>Eukaryota</taxon>
        <taxon>Fungi</taxon>
        <taxon>Dikarya</taxon>
        <taxon>Ascomycota</taxon>
        <taxon>Pezizomycotina</taxon>
        <taxon>Eurotiomycetes</taxon>
        <taxon>Chaetothyriomycetidae</taxon>
        <taxon>Chaetothyriales</taxon>
        <taxon>Herpotrichiellaceae</taxon>
        <taxon>Cladophialophora</taxon>
    </lineage>
</organism>
<dbReference type="InterPro" id="IPR013763">
    <property type="entry name" value="Cyclin-like_dom"/>
</dbReference>
<feature type="domain" description="Cyclin-like" evidence="11">
    <location>
        <begin position="270"/>
        <end position="355"/>
    </location>
</feature>
<keyword evidence="3" id="KW-0479">Metal-binding</keyword>
<feature type="compositionally biased region" description="Acidic residues" evidence="10">
    <location>
        <begin position="1013"/>
        <end position="1030"/>
    </location>
</feature>
<reference evidence="12" key="1">
    <citation type="submission" date="2022-10" db="EMBL/GenBank/DDBJ databases">
        <title>Culturing micro-colonial fungi from biological soil crusts in the Mojave desert and describing Neophaeococcomyces mojavensis, and introducing the new genera and species Taxawa tesnikishii.</title>
        <authorList>
            <person name="Kurbessoian T."/>
            <person name="Stajich J.E."/>
        </authorList>
    </citation>
    <scope>NUCLEOTIDE SEQUENCE</scope>
    <source>
        <strain evidence="12">TK_41</strain>
    </source>
</reference>
<evidence type="ECO:0000256" key="2">
    <source>
        <dbReference type="ARBA" id="ARBA00010857"/>
    </source>
</evidence>
<keyword evidence="8" id="KW-0804">Transcription</keyword>
<protein>
    <submittedName>
        <fullName evidence="12">Transcription factor TFIIIB subunit brf1</fullName>
    </submittedName>
</protein>
<feature type="compositionally biased region" description="Acidic residues" evidence="10">
    <location>
        <begin position="1042"/>
        <end position="1056"/>
    </location>
</feature>
<feature type="region of interest" description="Disordered" evidence="10">
    <location>
        <begin position="379"/>
        <end position="644"/>
    </location>
</feature>
<feature type="compositionally biased region" description="Basic and acidic residues" evidence="10">
    <location>
        <begin position="441"/>
        <end position="459"/>
    </location>
</feature>
<feature type="region of interest" description="Disordered" evidence="10">
    <location>
        <begin position="1"/>
        <end position="59"/>
    </location>
</feature>
<dbReference type="SUPFAM" id="SSF47954">
    <property type="entry name" value="Cyclin-like"/>
    <property type="match status" value="2"/>
</dbReference>
<dbReference type="GO" id="GO:0008270">
    <property type="term" value="F:zinc ion binding"/>
    <property type="evidence" value="ECO:0007669"/>
    <property type="project" value="UniProtKB-KW"/>
</dbReference>
<dbReference type="AlphaFoldDB" id="A0AA38XBN7"/>
<evidence type="ECO:0000256" key="6">
    <source>
        <dbReference type="ARBA" id="ARBA00023015"/>
    </source>
</evidence>
<feature type="compositionally biased region" description="Low complexity" evidence="10">
    <location>
        <begin position="981"/>
        <end position="1008"/>
    </location>
</feature>
<name>A0AA38XBN7_9EURO</name>
<accession>A0AA38XBN7</accession>
<evidence type="ECO:0000313" key="12">
    <source>
        <dbReference type="EMBL" id="KAJ9610490.1"/>
    </source>
</evidence>
<sequence>MPPALKPPPPKPRAGQHRRPVFRGRIEGLGSPAPTSLSASSPTIARASTPISQPQTRGKVLCPNPDCPDRSKVTRTDQGLICESCGALVQEDAGLVSEQGFGETDSGRIVATGVQIGQDQTHQRTYTTGGAFGNAGREATSNNERTRNQAKGIMNSYATIFNIQSSDVEKGSKWFGLACSNGFLAGRTIESVAVAALFIACRRRKEQVQGVQRPVYGLMLIDFAERLNMDVFALGKIYRDLYEKLWYDRLTGVWKEKEASADFQGMDPAVLVPKFVRELDFDKRDEPKIQNDAIQIIKRMKRDWIHLGRRPSGVCGAAVLLAARMNNYRRTTREVVLSAKVTEITLNKRLQEFQDTQSSKLSVNRFMQEAKTWEKLEDGVWHDSDERQPPIVKEQMNAKPKRKRGRPRKNPLPETAAEIEGDATPEPQATDDGQPPPAKRVRVDAEGYKIPDIPARKTGGESSQDSDGTLPSPQVESQDTQIDVDASSSQPPSPSRDERAASETPSEATKKRQRGPNWQPPPKSAAEIAMEAGIEDAMDETLDDNPELTERYGVKSSGKRSRMSTPQPTTAMEIAADQQPSLPEQDDATEEPMDLSTDPTQTVPPHRKDKILGPPVNTAIGNLGHVSLSPTLQPEEFDSDEDVSTCTLTEEESRIKERVWVSMNADWLRKDHAKRIRKELKEAELRAKGLDPAEEERKQKAAKGKRKDGTKRPGRRGDVSYLNEQSSKKRKAPTGEDGEGGEVDAEGGEEGEEADEEAEDGPESGTPQPPRTAAEAVRGMMKIRRPFSLRINYDALDLIYGMPSGTSEESAGSRSRSVTGDGASRSGSVAASEASQEEGSGTPGSAGRKKSTPKKPINLFRPNVERSRRRGPLPAAKREKERQARNARKKAAEAAGEAEGSRSTSRSRSTSTSTPASGSGEPSTAPQRQSQAQSPLHTPPATQRGPSLSRVGAATATSPLSNQAGPQIPSVRTAAAATHFGPQIPSILSSGPSGPSRARSTPAARQPSKSLSPEEDIETDDAEEEDELENAFEGRYQARGSDDEDEDEEEDDDDDE</sequence>
<evidence type="ECO:0000256" key="7">
    <source>
        <dbReference type="ARBA" id="ARBA00023159"/>
    </source>
</evidence>
<feature type="compositionally biased region" description="Basic and acidic residues" evidence="10">
    <location>
        <begin position="379"/>
        <end position="388"/>
    </location>
</feature>
<feature type="region of interest" description="Disordered" evidence="10">
    <location>
        <begin position="684"/>
        <end position="779"/>
    </location>
</feature>
<evidence type="ECO:0000259" key="11">
    <source>
        <dbReference type="SMART" id="SM00385"/>
    </source>
</evidence>